<dbReference type="EMBL" id="CAXAMM010020001">
    <property type="protein sequence ID" value="CAK9046894.1"/>
    <property type="molecule type" value="Genomic_DNA"/>
</dbReference>
<gene>
    <name evidence="1" type="ORF">SCF082_LOCUS26322</name>
</gene>
<accession>A0ABP0M7Z8</accession>
<dbReference type="Proteomes" id="UP001642464">
    <property type="component" value="Unassembled WGS sequence"/>
</dbReference>
<reference evidence="1 2" key="1">
    <citation type="submission" date="2024-02" db="EMBL/GenBank/DDBJ databases">
        <authorList>
            <person name="Chen Y."/>
            <person name="Shah S."/>
            <person name="Dougan E. K."/>
            <person name="Thang M."/>
            <person name="Chan C."/>
        </authorList>
    </citation>
    <scope>NUCLEOTIDE SEQUENCE [LARGE SCALE GENOMIC DNA]</scope>
</reference>
<keyword evidence="2" id="KW-1185">Reference proteome</keyword>
<proteinExistence type="predicted"/>
<name>A0ABP0M7Z8_9DINO</name>
<sequence>MAAWRSAVAQHSLFHKPLKQEVESHGSHACGMILTVGLVIAYTLNSIIVWATAPIVETYSAGDVRNFGILTVSFNISCPSCVPYQSTLTNSVVEEFRVWHGYSASDYPHCAGAPESLAVADQTTSDALLCYSSDDISEASGIVVSLWNMTTGGQGNRANVVVTGPSLVVNTPLEFWHEKTLLLGMNVFRDKEGCTSSAQCNLQRELYLGSMQYDGRVSGWPGGKLNIRLLRSAHVYTRTPGQTLWDVFGAVGGAYGLIVSLVSVVVQFLARYEGRKEPKAAKTTKTASAEMSQVVGADKDAGENLDERVPI</sequence>
<comment type="caution">
    <text evidence="1">The sequence shown here is derived from an EMBL/GenBank/DDBJ whole genome shotgun (WGS) entry which is preliminary data.</text>
</comment>
<organism evidence="1 2">
    <name type="scientific">Durusdinium trenchii</name>
    <dbReference type="NCBI Taxonomy" id="1381693"/>
    <lineage>
        <taxon>Eukaryota</taxon>
        <taxon>Sar</taxon>
        <taxon>Alveolata</taxon>
        <taxon>Dinophyceae</taxon>
        <taxon>Suessiales</taxon>
        <taxon>Symbiodiniaceae</taxon>
        <taxon>Durusdinium</taxon>
    </lineage>
</organism>
<evidence type="ECO:0000313" key="1">
    <source>
        <dbReference type="EMBL" id="CAK9046894.1"/>
    </source>
</evidence>
<protein>
    <submittedName>
        <fullName evidence="1">Uncharacterized protein</fullName>
    </submittedName>
</protein>
<evidence type="ECO:0000313" key="2">
    <source>
        <dbReference type="Proteomes" id="UP001642464"/>
    </source>
</evidence>